<feature type="compositionally biased region" description="Polar residues" evidence="1">
    <location>
        <begin position="309"/>
        <end position="319"/>
    </location>
</feature>
<dbReference type="InterPro" id="IPR040206">
    <property type="entry name" value="Zds1/2"/>
</dbReference>
<feature type="region of interest" description="Disordered" evidence="1">
    <location>
        <begin position="24"/>
        <end position="85"/>
    </location>
</feature>
<feature type="compositionally biased region" description="Low complexity" evidence="1">
    <location>
        <begin position="790"/>
        <end position="810"/>
    </location>
</feature>
<feature type="region of interest" description="Disordered" evidence="1">
    <location>
        <begin position="101"/>
        <end position="154"/>
    </location>
</feature>
<dbReference type="AlphaFoldDB" id="A0A9P5K185"/>
<organism evidence="3 4">
    <name type="scientific">Russula ochroleuca</name>
    <dbReference type="NCBI Taxonomy" id="152965"/>
    <lineage>
        <taxon>Eukaryota</taxon>
        <taxon>Fungi</taxon>
        <taxon>Dikarya</taxon>
        <taxon>Basidiomycota</taxon>
        <taxon>Agaricomycotina</taxon>
        <taxon>Agaricomycetes</taxon>
        <taxon>Russulales</taxon>
        <taxon>Russulaceae</taxon>
        <taxon>Russula</taxon>
    </lineage>
</organism>
<feature type="compositionally biased region" description="Polar residues" evidence="1">
    <location>
        <begin position="115"/>
        <end position="127"/>
    </location>
</feature>
<comment type="caution">
    <text evidence="3">The sequence shown here is derived from an EMBL/GenBank/DDBJ whole genome shotgun (WGS) entry which is preliminary data.</text>
</comment>
<dbReference type="Pfam" id="PF08632">
    <property type="entry name" value="Zds_C"/>
    <property type="match status" value="1"/>
</dbReference>
<evidence type="ECO:0000259" key="2">
    <source>
        <dbReference type="SMART" id="SM01327"/>
    </source>
</evidence>
<feature type="compositionally biased region" description="Polar residues" evidence="1">
    <location>
        <begin position="401"/>
        <end position="420"/>
    </location>
</feature>
<dbReference type="GO" id="GO:0030010">
    <property type="term" value="P:establishment of cell polarity"/>
    <property type="evidence" value="ECO:0007669"/>
    <property type="project" value="TreeGrafter"/>
</dbReference>
<reference evidence="3" key="2">
    <citation type="journal article" date="2020" name="Nat. Commun.">
        <title>Large-scale genome sequencing of mycorrhizal fungi provides insights into the early evolution of symbiotic traits.</title>
        <authorList>
            <person name="Miyauchi S."/>
            <person name="Kiss E."/>
            <person name="Kuo A."/>
            <person name="Drula E."/>
            <person name="Kohler A."/>
            <person name="Sanchez-Garcia M."/>
            <person name="Morin E."/>
            <person name="Andreopoulos B."/>
            <person name="Barry K.W."/>
            <person name="Bonito G."/>
            <person name="Buee M."/>
            <person name="Carver A."/>
            <person name="Chen C."/>
            <person name="Cichocki N."/>
            <person name="Clum A."/>
            <person name="Culley D."/>
            <person name="Crous P.W."/>
            <person name="Fauchery L."/>
            <person name="Girlanda M."/>
            <person name="Hayes R.D."/>
            <person name="Keri Z."/>
            <person name="LaButti K."/>
            <person name="Lipzen A."/>
            <person name="Lombard V."/>
            <person name="Magnuson J."/>
            <person name="Maillard F."/>
            <person name="Murat C."/>
            <person name="Nolan M."/>
            <person name="Ohm R.A."/>
            <person name="Pangilinan J."/>
            <person name="Pereira M.F."/>
            <person name="Perotto S."/>
            <person name="Peter M."/>
            <person name="Pfister S."/>
            <person name="Riley R."/>
            <person name="Sitrit Y."/>
            <person name="Stielow J.B."/>
            <person name="Szollosi G."/>
            <person name="Zifcakova L."/>
            <person name="Stursova M."/>
            <person name="Spatafora J.W."/>
            <person name="Tedersoo L."/>
            <person name="Vaario L.M."/>
            <person name="Yamada A."/>
            <person name="Yan M."/>
            <person name="Wang P."/>
            <person name="Xu J."/>
            <person name="Bruns T."/>
            <person name="Baldrian P."/>
            <person name="Vilgalys R."/>
            <person name="Dunand C."/>
            <person name="Henrissat B."/>
            <person name="Grigoriev I.V."/>
            <person name="Hibbett D."/>
            <person name="Nagy L.G."/>
            <person name="Martin F.M."/>
        </authorList>
    </citation>
    <scope>NUCLEOTIDE SEQUENCE</scope>
    <source>
        <strain evidence="3">Prilba</strain>
    </source>
</reference>
<evidence type="ECO:0000313" key="4">
    <source>
        <dbReference type="Proteomes" id="UP000759537"/>
    </source>
</evidence>
<feature type="region of interest" description="Disordered" evidence="1">
    <location>
        <begin position="246"/>
        <end position="327"/>
    </location>
</feature>
<feature type="region of interest" description="Disordered" evidence="1">
    <location>
        <begin position="717"/>
        <end position="810"/>
    </location>
</feature>
<feature type="compositionally biased region" description="Basic and acidic residues" evidence="1">
    <location>
        <begin position="289"/>
        <end position="302"/>
    </location>
</feature>
<dbReference type="OrthoDB" id="5589766at2759"/>
<name>A0A9P5K185_9AGAM</name>
<feature type="compositionally biased region" description="Polar residues" evidence="1">
    <location>
        <begin position="661"/>
        <end position="683"/>
    </location>
</feature>
<gene>
    <name evidence="3" type="ORF">DFH94DRAFT_764132</name>
</gene>
<dbReference type="GO" id="GO:0010971">
    <property type="term" value="P:positive regulation of G2/M transition of mitotic cell cycle"/>
    <property type="evidence" value="ECO:0007669"/>
    <property type="project" value="TreeGrafter"/>
</dbReference>
<keyword evidence="4" id="KW-1185">Reference proteome</keyword>
<feature type="compositionally biased region" description="Low complexity" evidence="1">
    <location>
        <begin position="604"/>
        <end position="619"/>
    </location>
</feature>
<feature type="compositionally biased region" description="Pro residues" evidence="1">
    <location>
        <begin position="775"/>
        <end position="789"/>
    </location>
</feature>
<evidence type="ECO:0000256" key="1">
    <source>
        <dbReference type="SAM" id="MobiDB-lite"/>
    </source>
</evidence>
<dbReference type="GO" id="GO:0005737">
    <property type="term" value="C:cytoplasm"/>
    <property type="evidence" value="ECO:0007669"/>
    <property type="project" value="TreeGrafter"/>
</dbReference>
<feature type="region of interest" description="Disordered" evidence="1">
    <location>
        <begin position="824"/>
        <end position="906"/>
    </location>
</feature>
<dbReference type="PANTHER" id="PTHR28089:SF1">
    <property type="entry name" value="PROTEIN ZDS1-RELATED"/>
    <property type="match status" value="1"/>
</dbReference>
<feature type="compositionally biased region" description="Basic and acidic residues" evidence="1">
    <location>
        <begin position="478"/>
        <end position="493"/>
    </location>
</feature>
<feature type="compositionally biased region" description="Basic and acidic residues" evidence="1">
    <location>
        <begin position="636"/>
        <end position="657"/>
    </location>
</feature>
<dbReference type="InterPro" id="IPR013941">
    <property type="entry name" value="ZDS1_C"/>
</dbReference>
<feature type="region of interest" description="Disordered" evidence="1">
    <location>
        <begin position="343"/>
        <end position="522"/>
    </location>
</feature>
<feature type="region of interest" description="Disordered" evidence="1">
    <location>
        <begin position="604"/>
        <end position="704"/>
    </location>
</feature>
<feature type="compositionally biased region" description="Basic and acidic residues" evidence="1">
    <location>
        <begin position="425"/>
        <end position="436"/>
    </location>
</feature>
<dbReference type="Proteomes" id="UP000759537">
    <property type="component" value="Unassembled WGS sequence"/>
</dbReference>
<protein>
    <recommendedName>
        <fullName evidence="2">Protein Zds1 C-terminal domain-containing protein</fullName>
    </recommendedName>
</protein>
<feature type="domain" description="Protein Zds1 C-terminal" evidence="2">
    <location>
        <begin position="546"/>
        <end position="598"/>
    </location>
</feature>
<feature type="compositionally biased region" description="Pro residues" evidence="1">
    <location>
        <begin position="349"/>
        <end position="367"/>
    </location>
</feature>
<feature type="compositionally biased region" description="Low complexity" evidence="1">
    <location>
        <begin position="732"/>
        <end position="758"/>
    </location>
</feature>
<feature type="compositionally biased region" description="Basic and acidic residues" evidence="1">
    <location>
        <begin position="457"/>
        <end position="470"/>
    </location>
</feature>
<evidence type="ECO:0000313" key="3">
    <source>
        <dbReference type="EMBL" id="KAF8473730.1"/>
    </source>
</evidence>
<accession>A0A9P5K185</accession>
<dbReference type="EMBL" id="WHVB01000018">
    <property type="protein sequence ID" value="KAF8473730.1"/>
    <property type="molecule type" value="Genomic_DNA"/>
</dbReference>
<reference evidence="3" key="1">
    <citation type="submission" date="2019-10" db="EMBL/GenBank/DDBJ databases">
        <authorList>
            <consortium name="DOE Joint Genome Institute"/>
            <person name="Kuo A."/>
            <person name="Miyauchi S."/>
            <person name="Kiss E."/>
            <person name="Drula E."/>
            <person name="Kohler A."/>
            <person name="Sanchez-Garcia M."/>
            <person name="Andreopoulos B."/>
            <person name="Barry K.W."/>
            <person name="Bonito G."/>
            <person name="Buee M."/>
            <person name="Carver A."/>
            <person name="Chen C."/>
            <person name="Cichocki N."/>
            <person name="Clum A."/>
            <person name="Culley D."/>
            <person name="Crous P.W."/>
            <person name="Fauchery L."/>
            <person name="Girlanda M."/>
            <person name="Hayes R."/>
            <person name="Keri Z."/>
            <person name="LaButti K."/>
            <person name="Lipzen A."/>
            <person name="Lombard V."/>
            <person name="Magnuson J."/>
            <person name="Maillard F."/>
            <person name="Morin E."/>
            <person name="Murat C."/>
            <person name="Nolan M."/>
            <person name="Ohm R."/>
            <person name="Pangilinan J."/>
            <person name="Pereira M."/>
            <person name="Perotto S."/>
            <person name="Peter M."/>
            <person name="Riley R."/>
            <person name="Sitrit Y."/>
            <person name="Stielow B."/>
            <person name="Szollosi G."/>
            <person name="Zifcakova L."/>
            <person name="Stursova M."/>
            <person name="Spatafora J.W."/>
            <person name="Tedersoo L."/>
            <person name="Vaario L.-M."/>
            <person name="Yamada A."/>
            <person name="Yan M."/>
            <person name="Wang P."/>
            <person name="Xu J."/>
            <person name="Bruns T."/>
            <person name="Baldrian P."/>
            <person name="Vilgalys R."/>
            <person name="Henrissat B."/>
            <person name="Grigoriev I.V."/>
            <person name="Hibbett D."/>
            <person name="Nagy L.G."/>
            <person name="Martin F.M."/>
        </authorList>
    </citation>
    <scope>NUCLEOTIDE SEQUENCE</scope>
    <source>
        <strain evidence="3">Prilba</strain>
    </source>
</reference>
<dbReference type="SMART" id="SM01327">
    <property type="entry name" value="Zds_C"/>
    <property type="match status" value="1"/>
</dbReference>
<feature type="compositionally biased region" description="Polar residues" evidence="1">
    <location>
        <begin position="437"/>
        <end position="447"/>
    </location>
</feature>
<feature type="compositionally biased region" description="Pro residues" evidence="1">
    <location>
        <begin position="374"/>
        <end position="396"/>
    </location>
</feature>
<proteinExistence type="predicted"/>
<dbReference type="PANTHER" id="PTHR28089">
    <property type="entry name" value="PROTEIN ZDS1-RELATED"/>
    <property type="match status" value="1"/>
</dbReference>
<sequence>MSTTLMQPSQDEIQREVENLRDIKRRSTLQGGPGVLILDPDLPTPGAQAAAAQASYWNPNSDDSSSDSHSHEDASGSDSASDDPLHLFWVPANMHPEIDPGQFRAFLKEHARTPTEATLSRSESIGSASLGRKKSMLSRQYRPSENDGVEDERVVPLRRNRSSLYASAGPQLTIKDLEKLDELVEEASQSRDPSKLRSVLRRSLSMNVSPSVVDNLDHAMPDLGEDADAPIIVPRPGQILRRSARTKIRKQGQTGEGAHRFNATRRGAGSKHATPPPVPDPRSSSDLSTSDHDHDHSDAESPRRRRLLSNESLDGTSRSGRPESYSVEAFIFDAYARDDVSEDSIRVISPPPPQPLPRHSLSPPPPQASREVPEPAPPIQILPPAEPTPVLPPLQHPLPQRASSLNTPASVETPSRSPSPVTAIHSDHLASAKSESRPAQTSSTSLPPTHPGPQGSDSRREKDKDKDKKGLFKWGGGGEKKGKKDQREKEKDAGFFGSLFGSKKKPEESAPTSAGLAHGQSGRDTAVALLGASKSSRGYVPPASPQPQGGVNNYSRYPIHVERAIYRLSHIKLANPRRALYEQVLISNLMFWYLGVINKTQQPQSQQQQTPQQQRQTPTELGEVQSEAVMDGSVPQKEREEKERVELEQAESERGEAKFTMQGQSEAQQSSPQGRRASLTKTAPANAGPRRAEQPVRGPQYDMQHRAMEQEYGAVFAGGTRSTTAPPGIGYAVPPGSSGPSAAVSTPSQPLAHSAAGPRRSRSPPPPVNSGVRYVPPPPTIPPPAPPQPQAHATPMSGSGSASTSNLTPSPTLSAAAAILASSEGAPVRGPGRSLSANAVPPMGPRGPGRKAQSAHAVTALGPRRPRTAESPVQGGGEEEDVPLALWQQQQQQHQQSLLSQQPRRR</sequence>
<feature type="compositionally biased region" description="Low complexity" evidence="1">
    <location>
        <begin position="888"/>
        <end position="906"/>
    </location>
</feature>